<dbReference type="Gene3D" id="3.40.50.300">
    <property type="entry name" value="P-loop containing nucleotide triphosphate hydrolases"/>
    <property type="match status" value="1"/>
</dbReference>
<dbReference type="PROSITE" id="PS51858">
    <property type="entry name" value="PPPDE"/>
    <property type="match status" value="1"/>
</dbReference>
<dbReference type="FunFam" id="3.40.50.300:FF:000604">
    <property type="entry name" value="ABC transporter B family member 28"/>
    <property type="match status" value="1"/>
</dbReference>
<comment type="subcellular location">
    <subcellularLocation>
        <location evidence="1">Membrane</location>
        <topology evidence="1">Multi-pass membrane protein</topology>
    </subcellularLocation>
</comment>
<feature type="domain" description="ABC transmembrane type-1" evidence="14">
    <location>
        <begin position="1085"/>
        <end position="1358"/>
    </location>
</feature>
<comment type="similarity">
    <text evidence="2">Belongs to the DeSI family.</text>
</comment>
<dbReference type="Gene3D" id="1.25.40.20">
    <property type="entry name" value="Ankyrin repeat-containing domain"/>
    <property type="match status" value="1"/>
</dbReference>
<dbReference type="Pfam" id="PF00664">
    <property type="entry name" value="ABC_membrane"/>
    <property type="match status" value="1"/>
</dbReference>
<dbReference type="PROSITE" id="PS50222">
    <property type="entry name" value="EF_HAND_2"/>
    <property type="match status" value="1"/>
</dbReference>
<dbReference type="GO" id="GO:0005737">
    <property type="term" value="C:cytoplasm"/>
    <property type="evidence" value="ECO:0007669"/>
    <property type="project" value="UniProtKB-ARBA"/>
</dbReference>
<feature type="domain" description="EF-hand" evidence="12">
    <location>
        <begin position="603"/>
        <end position="638"/>
    </location>
</feature>
<dbReference type="EMBL" id="CAUJNA010003399">
    <property type="protein sequence ID" value="CAJ1401111.1"/>
    <property type="molecule type" value="Genomic_DNA"/>
</dbReference>
<dbReference type="GO" id="GO:0008233">
    <property type="term" value="F:peptidase activity"/>
    <property type="evidence" value="ECO:0007669"/>
    <property type="project" value="UniProtKB-KW"/>
</dbReference>
<keyword evidence="5" id="KW-0812">Transmembrane</keyword>
<protein>
    <submittedName>
        <fullName evidence="16">Uncharacterized protein</fullName>
    </submittedName>
</protein>
<evidence type="ECO:0000259" key="15">
    <source>
        <dbReference type="PROSITE" id="PS51858"/>
    </source>
</evidence>
<keyword evidence="3" id="KW-0813">Transport</keyword>
<dbReference type="InterPro" id="IPR003439">
    <property type="entry name" value="ABC_transporter-like_ATP-bd"/>
</dbReference>
<comment type="caution">
    <text evidence="16">The sequence shown here is derived from an EMBL/GenBank/DDBJ whole genome shotgun (WGS) entry which is preliminary data.</text>
</comment>
<evidence type="ECO:0000313" key="17">
    <source>
        <dbReference type="Proteomes" id="UP001178507"/>
    </source>
</evidence>
<evidence type="ECO:0000256" key="3">
    <source>
        <dbReference type="ARBA" id="ARBA00022448"/>
    </source>
</evidence>
<evidence type="ECO:0000256" key="1">
    <source>
        <dbReference type="ARBA" id="ARBA00004141"/>
    </source>
</evidence>
<dbReference type="InterPro" id="IPR018247">
    <property type="entry name" value="EF_Hand_1_Ca_BS"/>
</dbReference>
<dbReference type="PROSITE" id="PS50893">
    <property type="entry name" value="ABC_TRANSPORTER_2"/>
    <property type="match status" value="1"/>
</dbReference>
<dbReference type="Pfam" id="PF00005">
    <property type="entry name" value="ABC_tran"/>
    <property type="match status" value="1"/>
</dbReference>
<evidence type="ECO:0000313" key="16">
    <source>
        <dbReference type="EMBL" id="CAJ1401111.1"/>
    </source>
</evidence>
<keyword evidence="4" id="KW-0645">Protease</keyword>
<evidence type="ECO:0000256" key="9">
    <source>
        <dbReference type="ARBA" id="ARBA00022840"/>
    </source>
</evidence>
<dbReference type="Gene3D" id="1.20.1560.10">
    <property type="entry name" value="ABC transporter type 1, transmembrane domain"/>
    <property type="match status" value="1"/>
</dbReference>
<dbReference type="Gene3D" id="3.90.1720.30">
    <property type="entry name" value="PPPDE domains"/>
    <property type="match status" value="1"/>
</dbReference>
<dbReference type="InterPro" id="IPR039421">
    <property type="entry name" value="Type_1_exporter"/>
</dbReference>
<feature type="domain" description="PPPDE" evidence="15">
    <location>
        <begin position="675"/>
        <end position="825"/>
    </location>
</feature>
<dbReference type="PANTHER" id="PTHR43394:SF1">
    <property type="entry name" value="ATP-BINDING CASSETTE SUB-FAMILY B MEMBER 10, MITOCHONDRIAL"/>
    <property type="match status" value="1"/>
</dbReference>
<sequence length="1808" mass="197019">MGAGALFGFVELDALRAVTFLGPCHAARLASSCSALSLALPFPCLRTGAAALATSSSSSPALGTAGLLQAQVLREALQTTAPELLAGGEAGAEGGRPGAPGRWLALLAPGGTDSLFCAAAHDVRLAAAAAVWAAALQRPGLAAALRRMVGPEEELPPLLRRMLAMRSRSDQQQDEDDFFEAIFDGNIATVVLRLACGADVEATGPRMHQGDVGCCKWTPLAAAADISSRRKQGFALTSLLLSARAHVDRACPGPCGWTPLMRAAAAGSGAADTLRLLVAARADVRLRAENGSTALEMGDKAAARVIREARDARAHSSVEVPSSSKRKAQSPNLLALANAGRGKVYVNGQWAELEEPAQEALGRVRPGANKVSYTGRDGTAYLADLSQMMQLNERTGRKRPIRCEASLDGTVMGLGKHIPSRVQVFQEGGWKTMSIKNGASIEDSLRCGQSVFETEDQGCKYRVNLEDFTLTNLSTGCTASVRPLEDHPGARARSREAHAPSVLFSRYFSILTGSEQARTLTQEVAVSQWLAQALPLTSEAEEGRELVLAEAEGLFARMGLARPKAATREEWVHYWMLEASAPSSHALGILQGELAKATRDSPKVIETLLKLFLDADSNADGEISGQEMTQCCKKYLQGSGVPWPGARKWLQKPETQQGSLNYFEFVGTLVGRQQHDVWLYQYDISGGLAAWAAPVTMFQSVEGIWHTGVVAFGKEYWYGGQCFESKPQSTPFGEPLKRIYLGATLCTQAELWDKMDRELCREYTREAYDVLQHNCNHFSDEVAMFLLNKHIPEEVRSQPQQLADFLTAQENLRSRFHSIAMSDSLAIPRAPLALALLALVSRIRRRAKALALRAVPNWPPAPKVLLRKGGLAVVLGLLLLWLTRGPTKDVLEDDGMRDWVTKEREKRRKKLLDLLAQLPLRRLQRLVPLPELEEKLKEEGEKKDEQIEEVEEPLKFPITAESVADAAEDLAKAESSAPAARLGFAVAGALSACELQMLARKAARAPEEAQAAECDALQQRLRELQDFAETVALRCERSFARRLGRSFGAAAKEAEALVRQRRLAQWRCVAALLWRFKGTLPFMGLASLLSMVLGAFSAIRFHYQAAVINLAKDAVTGSKASSSIEETVGAMLVSEAIVQLADFARARLTLLGKSKVVQELKVALFAALLRQDLDYLEQCDLWQLRATIGSTGTIVSQVVDFPAILVEALARLLAAVLALGRQNGRLAAFLGVMLPLRLLLSQLLQHLENQLQRNGLPDFKGQINSCWSCLVRPAALRTMRAFAREPTELAAFARFLRVQDELQQRSTLVFRMMQPAQVLLEHMLEIGTLWYGGRLALRGEMAFGELSSAVLVASGAFEGARYAQCAAANVSQQALGPMAQMAQLLGRTPRIGLEEPPLASMPDVNAMRWDLEFREVHFSYHRGAAVLRGLSFKLRQGEFLGILGTTGSGKSTVLSLILRLYEPQSGQILLDGRDIKEYNPLWLRRHMGFVSQDLVLCNRTVRENLFYGCEEEPSEAEAREALRVAQCEETFFNPAAFPKLWHTDVGDSGSDLSGGERQRLALARAVVKKPRLLILDEATSALDEISQAKLQEEVEALRRKEGMTMICVAHRLSNLARADRLLVMQEGRVVEEGTPAALLQSGGVFAEYAQARLGADVVLCFARGLGRPGARRAKGPGDCAGRSLAKGRGRPLLNQWLGGFEAEAVKGLEEARAADLARVEGTWQQIAVGSLVTYAREGLPSLTAEVIAKDGGTCDLWWFEARGSQQGTFVEAANVSKMQVKGLGRRTGRRRSRRAVMEASHGEGCVIG</sequence>
<proteinExistence type="inferred from homology"/>
<evidence type="ECO:0000256" key="6">
    <source>
        <dbReference type="ARBA" id="ARBA00022741"/>
    </source>
</evidence>
<evidence type="ECO:0000256" key="4">
    <source>
        <dbReference type="ARBA" id="ARBA00022670"/>
    </source>
</evidence>
<dbReference type="SUPFAM" id="SSF47473">
    <property type="entry name" value="EF-hand"/>
    <property type="match status" value="1"/>
</dbReference>
<dbReference type="InterPro" id="IPR002110">
    <property type="entry name" value="Ankyrin_rpt"/>
</dbReference>
<dbReference type="InterPro" id="IPR011527">
    <property type="entry name" value="ABC1_TM_dom"/>
</dbReference>
<keyword evidence="6" id="KW-0547">Nucleotide-binding</keyword>
<dbReference type="InterPro" id="IPR042266">
    <property type="entry name" value="PPPDE_sf"/>
</dbReference>
<dbReference type="Proteomes" id="UP001178507">
    <property type="component" value="Unassembled WGS sequence"/>
</dbReference>
<dbReference type="InterPro" id="IPR027417">
    <property type="entry name" value="P-loop_NTPase"/>
</dbReference>
<evidence type="ECO:0000256" key="8">
    <source>
        <dbReference type="ARBA" id="ARBA00022837"/>
    </source>
</evidence>
<evidence type="ECO:0000259" key="13">
    <source>
        <dbReference type="PROSITE" id="PS50893"/>
    </source>
</evidence>
<dbReference type="SUPFAM" id="SSF52540">
    <property type="entry name" value="P-loop containing nucleoside triphosphate hydrolases"/>
    <property type="match status" value="1"/>
</dbReference>
<dbReference type="InterPro" id="IPR002048">
    <property type="entry name" value="EF_hand_dom"/>
</dbReference>
<feature type="domain" description="ABC transporter" evidence="13">
    <location>
        <begin position="1411"/>
        <end position="1651"/>
    </location>
</feature>
<dbReference type="InterPro" id="IPR036640">
    <property type="entry name" value="ABC1_TM_sf"/>
</dbReference>
<keyword evidence="7" id="KW-0378">Hydrolase</keyword>
<dbReference type="InterPro" id="IPR036770">
    <property type="entry name" value="Ankyrin_rpt-contain_sf"/>
</dbReference>
<dbReference type="PROSITE" id="PS00018">
    <property type="entry name" value="EF_HAND_1"/>
    <property type="match status" value="1"/>
</dbReference>
<dbReference type="InterPro" id="IPR003593">
    <property type="entry name" value="AAA+_ATPase"/>
</dbReference>
<evidence type="ECO:0000256" key="2">
    <source>
        <dbReference type="ARBA" id="ARBA00008140"/>
    </source>
</evidence>
<keyword evidence="9" id="KW-0067">ATP-binding</keyword>
<name>A0AA36J8G7_9DINO</name>
<organism evidence="16 17">
    <name type="scientific">Effrenium voratum</name>
    <dbReference type="NCBI Taxonomy" id="2562239"/>
    <lineage>
        <taxon>Eukaryota</taxon>
        <taxon>Sar</taxon>
        <taxon>Alveolata</taxon>
        <taxon>Dinophyceae</taxon>
        <taxon>Suessiales</taxon>
        <taxon>Symbiodiniaceae</taxon>
        <taxon>Effrenium</taxon>
    </lineage>
</organism>
<evidence type="ECO:0000259" key="12">
    <source>
        <dbReference type="PROSITE" id="PS50222"/>
    </source>
</evidence>
<dbReference type="InterPro" id="IPR017871">
    <property type="entry name" value="ABC_transporter-like_CS"/>
</dbReference>
<dbReference type="SMART" id="SM00382">
    <property type="entry name" value="AAA"/>
    <property type="match status" value="1"/>
</dbReference>
<dbReference type="GO" id="GO:0005509">
    <property type="term" value="F:calcium ion binding"/>
    <property type="evidence" value="ECO:0007669"/>
    <property type="project" value="InterPro"/>
</dbReference>
<keyword evidence="8" id="KW-0106">Calcium</keyword>
<dbReference type="GO" id="GO:0016020">
    <property type="term" value="C:membrane"/>
    <property type="evidence" value="ECO:0007669"/>
    <property type="project" value="UniProtKB-SubCell"/>
</dbReference>
<dbReference type="PROSITE" id="PS00211">
    <property type="entry name" value="ABC_TRANSPORTER_1"/>
    <property type="match status" value="1"/>
</dbReference>
<evidence type="ECO:0000256" key="11">
    <source>
        <dbReference type="ARBA" id="ARBA00023136"/>
    </source>
</evidence>
<evidence type="ECO:0000256" key="7">
    <source>
        <dbReference type="ARBA" id="ARBA00022801"/>
    </source>
</evidence>
<dbReference type="PANTHER" id="PTHR43394">
    <property type="entry name" value="ATP-DEPENDENT PERMEASE MDL1, MITOCHONDRIAL"/>
    <property type="match status" value="1"/>
</dbReference>
<dbReference type="SUPFAM" id="SSF90123">
    <property type="entry name" value="ABC transporter transmembrane region"/>
    <property type="match status" value="1"/>
</dbReference>
<keyword evidence="17" id="KW-1185">Reference proteome</keyword>
<dbReference type="SUPFAM" id="SSF48403">
    <property type="entry name" value="Ankyrin repeat"/>
    <property type="match status" value="1"/>
</dbReference>
<dbReference type="PROSITE" id="PS50929">
    <property type="entry name" value="ABC_TM1F"/>
    <property type="match status" value="1"/>
</dbReference>
<evidence type="ECO:0000256" key="5">
    <source>
        <dbReference type="ARBA" id="ARBA00022692"/>
    </source>
</evidence>
<gene>
    <name evidence="16" type="ORF">EVOR1521_LOCUS24321</name>
</gene>
<keyword evidence="11" id="KW-0472">Membrane</keyword>
<dbReference type="GO" id="GO:0006508">
    <property type="term" value="P:proteolysis"/>
    <property type="evidence" value="ECO:0007669"/>
    <property type="project" value="UniProtKB-KW"/>
</dbReference>
<evidence type="ECO:0000259" key="14">
    <source>
        <dbReference type="PROSITE" id="PS50929"/>
    </source>
</evidence>
<dbReference type="SMART" id="SM01179">
    <property type="entry name" value="DUF862"/>
    <property type="match status" value="1"/>
</dbReference>
<dbReference type="InterPro" id="IPR011992">
    <property type="entry name" value="EF-hand-dom_pair"/>
</dbReference>
<keyword evidence="10" id="KW-1133">Transmembrane helix</keyword>
<evidence type="ECO:0000256" key="10">
    <source>
        <dbReference type="ARBA" id="ARBA00022989"/>
    </source>
</evidence>
<reference evidence="16" key="1">
    <citation type="submission" date="2023-08" db="EMBL/GenBank/DDBJ databases">
        <authorList>
            <person name="Chen Y."/>
            <person name="Shah S."/>
            <person name="Dougan E. K."/>
            <person name="Thang M."/>
            <person name="Chan C."/>
        </authorList>
    </citation>
    <scope>NUCLEOTIDE SEQUENCE</scope>
</reference>
<dbReference type="Pfam" id="PF00023">
    <property type="entry name" value="Ank"/>
    <property type="match status" value="1"/>
</dbReference>
<dbReference type="GO" id="GO:0015421">
    <property type="term" value="F:ABC-type oligopeptide transporter activity"/>
    <property type="evidence" value="ECO:0007669"/>
    <property type="project" value="TreeGrafter"/>
</dbReference>
<dbReference type="GO" id="GO:0005524">
    <property type="term" value="F:ATP binding"/>
    <property type="evidence" value="ECO:0007669"/>
    <property type="project" value="UniProtKB-KW"/>
</dbReference>
<accession>A0AA36J8G7</accession>
<dbReference type="Pfam" id="PF05903">
    <property type="entry name" value="Peptidase_C97"/>
    <property type="match status" value="1"/>
</dbReference>
<dbReference type="GO" id="GO:0016887">
    <property type="term" value="F:ATP hydrolysis activity"/>
    <property type="evidence" value="ECO:0007669"/>
    <property type="project" value="InterPro"/>
</dbReference>
<dbReference type="Gene3D" id="1.10.238.10">
    <property type="entry name" value="EF-hand"/>
    <property type="match status" value="1"/>
</dbReference>
<dbReference type="InterPro" id="IPR008580">
    <property type="entry name" value="PPPDE_dom"/>
</dbReference>